<dbReference type="Proteomes" id="UP000000689">
    <property type="component" value="Chromosome 2"/>
</dbReference>
<dbReference type="GO" id="GO:0005811">
    <property type="term" value="C:lipid droplet"/>
    <property type="evidence" value="ECO:0007669"/>
    <property type="project" value="TreeGrafter"/>
</dbReference>
<dbReference type="OrthoDB" id="2102561at2759"/>
<dbReference type="GO" id="GO:0006654">
    <property type="term" value="P:phosphatidic acid biosynthetic process"/>
    <property type="evidence" value="ECO:0007669"/>
    <property type="project" value="TreeGrafter"/>
</dbReference>
<dbReference type="CDD" id="cd05374">
    <property type="entry name" value="17beta-HSD-like_SDR_c"/>
    <property type="match status" value="1"/>
</dbReference>
<dbReference type="GO" id="GO:0004806">
    <property type="term" value="F:triacylglycerol lipase activity"/>
    <property type="evidence" value="ECO:0007669"/>
    <property type="project" value="TreeGrafter"/>
</dbReference>
<evidence type="ECO:0000256" key="3">
    <source>
        <dbReference type="ARBA" id="ARBA00023002"/>
    </source>
</evidence>
<dbReference type="STRING" id="1071378.G0W6K3"/>
<organism evidence="5 6">
    <name type="scientific">Naumovozyma dairenensis (strain ATCC 10597 / BCRC 20456 / CBS 421 / NBRC 0211 / NRRL Y-12639)</name>
    <name type="common">Saccharomyces dairenensis</name>
    <dbReference type="NCBI Taxonomy" id="1071378"/>
    <lineage>
        <taxon>Eukaryota</taxon>
        <taxon>Fungi</taxon>
        <taxon>Dikarya</taxon>
        <taxon>Ascomycota</taxon>
        <taxon>Saccharomycotina</taxon>
        <taxon>Saccharomycetes</taxon>
        <taxon>Saccharomycetales</taxon>
        <taxon>Saccharomycetaceae</taxon>
        <taxon>Naumovozyma</taxon>
    </lineage>
</organism>
<dbReference type="PROSITE" id="PS00061">
    <property type="entry name" value="ADH_SHORT"/>
    <property type="match status" value="1"/>
</dbReference>
<dbReference type="PANTHER" id="PTHR44169:SF6">
    <property type="entry name" value="NADPH-DEPENDENT 1-ACYLDIHYDROXYACETONE PHOSPHATE REDUCTASE"/>
    <property type="match status" value="1"/>
</dbReference>
<dbReference type="GO" id="GO:0019433">
    <property type="term" value="P:triglyceride catabolic process"/>
    <property type="evidence" value="ECO:0007669"/>
    <property type="project" value="TreeGrafter"/>
</dbReference>
<dbReference type="AlphaFoldDB" id="G0W6K3"/>
<evidence type="ECO:0000256" key="2">
    <source>
        <dbReference type="ARBA" id="ARBA00022857"/>
    </source>
</evidence>
<dbReference type="GeneID" id="11498279"/>
<evidence type="ECO:0000256" key="1">
    <source>
        <dbReference type="ARBA" id="ARBA00006484"/>
    </source>
</evidence>
<dbReference type="KEGG" id="ndi:NDAI_0B03800"/>
<evidence type="ECO:0000256" key="4">
    <source>
        <dbReference type="RuleBase" id="RU000363"/>
    </source>
</evidence>
<keyword evidence="6" id="KW-1185">Reference proteome</keyword>
<protein>
    <recommendedName>
        <fullName evidence="7">NADPH-dependent 1-acyldihydroxyacetone phosphate reductase</fullName>
    </recommendedName>
</protein>
<dbReference type="PRINTS" id="PR00081">
    <property type="entry name" value="GDHRDH"/>
</dbReference>
<dbReference type="Gene3D" id="3.40.50.720">
    <property type="entry name" value="NAD(P)-binding Rossmann-like Domain"/>
    <property type="match status" value="1"/>
</dbReference>
<dbReference type="PANTHER" id="PTHR44169">
    <property type="entry name" value="NADPH-DEPENDENT 1-ACYLDIHYDROXYACETONE PHOSPHATE REDUCTASE"/>
    <property type="match status" value="1"/>
</dbReference>
<name>G0W6K3_NAUDC</name>
<dbReference type="SUPFAM" id="SSF51735">
    <property type="entry name" value="NAD(P)-binding Rossmann-fold domains"/>
    <property type="match status" value="1"/>
</dbReference>
<reference evidence="5 6" key="1">
    <citation type="journal article" date="2011" name="Proc. Natl. Acad. Sci. U.S.A.">
        <title>Evolutionary erosion of yeast sex chromosomes by mating-type switching accidents.</title>
        <authorList>
            <person name="Gordon J.L."/>
            <person name="Armisen D."/>
            <person name="Proux-Wera E."/>
            <person name="Oheigeartaigh S.S."/>
            <person name="Byrne K.P."/>
            <person name="Wolfe K.H."/>
        </authorList>
    </citation>
    <scope>NUCLEOTIDE SEQUENCE [LARGE SCALE GENOMIC DNA]</scope>
    <source>
        <strain evidence="6">ATCC 10597 / BCRC 20456 / CBS 421 / NBRC 0211 / NRRL Y-12639</strain>
    </source>
</reference>
<dbReference type="EMBL" id="HE580268">
    <property type="protein sequence ID" value="CCD23414.1"/>
    <property type="molecule type" value="Genomic_DNA"/>
</dbReference>
<comment type="similarity">
    <text evidence="1 4">Belongs to the short-chain dehydrogenases/reductases (SDR) family.</text>
</comment>
<dbReference type="FunFam" id="3.40.50.720:FF:000261">
    <property type="entry name" value="NADPH-dependent 1-acyldihydroxyacetone phosphate reductase"/>
    <property type="match status" value="1"/>
</dbReference>
<dbReference type="PRINTS" id="PR00080">
    <property type="entry name" value="SDRFAMILY"/>
</dbReference>
<proteinExistence type="inferred from homology"/>
<dbReference type="HOGENOM" id="CLU_010194_2_9_1"/>
<evidence type="ECO:0000313" key="5">
    <source>
        <dbReference type="EMBL" id="CCD23414.1"/>
    </source>
</evidence>
<dbReference type="InterPro" id="IPR002347">
    <property type="entry name" value="SDR_fam"/>
</dbReference>
<dbReference type="InterPro" id="IPR036291">
    <property type="entry name" value="NAD(P)-bd_dom_sf"/>
</dbReference>
<dbReference type="OMA" id="GGTPDWF"/>
<evidence type="ECO:0000313" key="6">
    <source>
        <dbReference type="Proteomes" id="UP000000689"/>
    </source>
</evidence>
<dbReference type="eggNOG" id="KOG1209">
    <property type="taxonomic scope" value="Eukaryota"/>
</dbReference>
<dbReference type="Pfam" id="PF00106">
    <property type="entry name" value="adh_short"/>
    <property type="match status" value="1"/>
</dbReference>
<evidence type="ECO:0008006" key="7">
    <source>
        <dbReference type="Google" id="ProtNLM"/>
    </source>
</evidence>
<dbReference type="RefSeq" id="XP_003668657.1">
    <property type="nucleotide sequence ID" value="XM_003668609.1"/>
</dbReference>
<accession>G0W6K3</accession>
<gene>
    <name evidence="5" type="primary">NDAI0B03800</name>
    <name evidence="5" type="ordered locus">NDAI_0B03800</name>
</gene>
<dbReference type="InterPro" id="IPR020904">
    <property type="entry name" value="Sc_DH/Rdtase_CS"/>
</dbReference>
<dbReference type="GO" id="GO:0000140">
    <property type="term" value="F:acylglycerone-phosphate reductase (NADP+) activity"/>
    <property type="evidence" value="ECO:0007669"/>
    <property type="project" value="TreeGrafter"/>
</dbReference>
<sequence length="302" mass="33756">MSSIQQQKLKKIAVVTGASSGIGYEITNELAKNNYIIYACARRVDPIQQLVDEFSNAVIKPHKLDISNPEEITQFKQFLSENLPNEKLDLLYNNAGQSCTFPALDVSNDVMEQCFKVNVFGHVNMCRELSQFLINAKGTIVFTGSLAGITPFPFGSIYSATKAAIHQYARVLHLELKPFGVRVINAVTGAVKSNIADTRPLPETSVFNFAEGQEAFKNRQLMAKKSHPMPADVYAKKLVKDIMSGSDPVDIYRGKLATVMSFIMLLVPYRILEFGLKKYFKLDKVFEALDSTDEERLKRKSA</sequence>
<keyword evidence="3" id="KW-0560">Oxidoreductase</keyword>
<keyword evidence="2" id="KW-0521">NADP</keyword>
<dbReference type="GO" id="GO:0005783">
    <property type="term" value="C:endoplasmic reticulum"/>
    <property type="evidence" value="ECO:0007669"/>
    <property type="project" value="TreeGrafter"/>
</dbReference>